<sequence>MKRTALSAAAVIALMGAGAAEAATTQQLEQRLDAMAAQIEALRAELKDVRAQNAALASQQQTQAKTQAQQGADLQNVQQTVQTAQTAQLAQARPSPLDNLTLWGYGEANYSRPTRNTDDTKMDLARAVFGIGYRFDDKTRFNSEFEIEHAIASSSDAGEFEVEQFYIEHKLTDKVGLNAGLFLIPAGFLNRNHEPTNYYGVHRNFVETLIIPSTWREGGLSLYGDTDFGLNWNVGLTTGLDLAKWNFNPGNPLFSSALDMQNNGSAPMQTSHQELGLANARNLSQYVALNYTGIPGVTLGGSVFTGKSSRASTEAPLPDQRATLYEAHARWTPGKWDLSALYAYGTFSNTAAANQQNPGAANPMPAAFYGWFLQAAYNVWQKGDYRLAPFVRYERYNMGSKYEGLAPGFTSPAGWPMLSDTVYTLGANFYLNPNVVFKIDYQRFTQNRDFSRVDLGLGVSF</sequence>
<keyword evidence="2" id="KW-0732">Signal</keyword>
<feature type="coiled-coil region" evidence="1">
    <location>
        <begin position="25"/>
        <end position="59"/>
    </location>
</feature>
<dbReference type="Gene3D" id="2.40.160.10">
    <property type="entry name" value="Porin"/>
    <property type="match status" value="1"/>
</dbReference>
<feature type="chain" id="PRO_5041677573" evidence="2">
    <location>
        <begin position="23"/>
        <end position="461"/>
    </location>
</feature>
<name>A0AA92K7T8_RALSL</name>
<gene>
    <name evidence="3" type="ORF">HF909_25045</name>
</gene>
<evidence type="ECO:0000256" key="2">
    <source>
        <dbReference type="SAM" id="SignalP"/>
    </source>
</evidence>
<accession>A0AA92K7T8</accession>
<dbReference type="AlphaFoldDB" id="A0AA92K7T8"/>
<protein>
    <submittedName>
        <fullName evidence="3">Porin</fullName>
    </submittedName>
</protein>
<geneLocation type="plasmid" evidence="3 4">
    <name>pUW774mp</name>
</geneLocation>
<organism evidence="3 4">
    <name type="scientific">Ralstonia solanacearum</name>
    <name type="common">Pseudomonas solanacearum</name>
    <dbReference type="NCBI Taxonomy" id="305"/>
    <lineage>
        <taxon>Bacteria</taxon>
        <taxon>Pseudomonadati</taxon>
        <taxon>Pseudomonadota</taxon>
        <taxon>Betaproteobacteria</taxon>
        <taxon>Burkholderiales</taxon>
        <taxon>Burkholderiaceae</taxon>
        <taxon>Ralstonia</taxon>
        <taxon>Ralstonia solanacearum species complex</taxon>
    </lineage>
</organism>
<dbReference type="EMBL" id="CP051170">
    <property type="protein sequence ID" value="QOK99563.1"/>
    <property type="molecule type" value="Genomic_DNA"/>
</dbReference>
<proteinExistence type="predicted"/>
<dbReference type="InterPro" id="IPR023614">
    <property type="entry name" value="Porin_dom_sf"/>
</dbReference>
<evidence type="ECO:0000256" key="1">
    <source>
        <dbReference type="SAM" id="Coils"/>
    </source>
</evidence>
<evidence type="ECO:0000313" key="3">
    <source>
        <dbReference type="EMBL" id="QOK99563.1"/>
    </source>
</evidence>
<dbReference type="SUPFAM" id="SSF56935">
    <property type="entry name" value="Porins"/>
    <property type="match status" value="1"/>
</dbReference>
<evidence type="ECO:0000313" key="4">
    <source>
        <dbReference type="Proteomes" id="UP000593970"/>
    </source>
</evidence>
<reference evidence="4" key="1">
    <citation type="submission" date="2020-04" db="EMBL/GenBank/DDBJ databases">
        <title>Ralstonia solanacearum UW576, UW763, UW773, and UW774.</title>
        <authorList>
            <person name="Steidl O."/>
            <person name="Truchon A."/>
            <person name="Allen C."/>
        </authorList>
    </citation>
    <scope>NUCLEOTIDE SEQUENCE [LARGE SCALE GENOMIC DNA]</scope>
    <source>
        <strain evidence="4">UW774</strain>
        <plasmid evidence="4">pUW774mp</plasmid>
    </source>
</reference>
<feature type="signal peptide" evidence="2">
    <location>
        <begin position="1"/>
        <end position="22"/>
    </location>
</feature>
<keyword evidence="3" id="KW-0614">Plasmid</keyword>
<keyword evidence="1" id="KW-0175">Coiled coil</keyword>
<dbReference type="Proteomes" id="UP000593970">
    <property type="component" value="Plasmid pUW774mp"/>
</dbReference>
<dbReference type="CDD" id="cd14686">
    <property type="entry name" value="bZIP"/>
    <property type="match status" value="1"/>
</dbReference>